<evidence type="ECO:0000256" key="1">
    <source>
        <dbReference type="ARBA" id="ARBA00008058"/>
    </source>
</evidence>
<feature type="compositionally biased region" description="Basic and acidic residues" evidence="2">
    <location>
        <begin position="1922"/>
        <end position="1941"/>
    </location>
</feature>
<evidence type="ECO:0000259" key="3">
    <source>
        <dbReference type="Pfam" id="PF12509"/>
    </source>
</evidence>
<feature type="compositionally biased region" description="Basic and acidic residues" evidence="2">
    <location>
        <begin position="2065"/>
        <end position="2079"/>
    </location>
</feature>
<evidence type="ECO:0000256" key="2">
    <source>
        <dbReference type="SAM" id="MobiDB-lite"/>
    </source>
</evidence>
<name>A0A8B9BQ12_9AVES</name>
<dbReference type="Proteomes" id="UP000694426">
    <property type="component" value="Unplaced"/>
</dbReference>
<feature type="domain" description="TASOR pseudo-PARP" evidence="3">
    <location>
        <begin position="245"/>
        <end position="388"/>
    </location>
</feature>
<feature type="region of interest" description="Disordered" evidence="2">
    <location>
        <begin position="1002"/>
        <end position="1111"/>
    </location>
</feature>
<dbReference type="InterPro" id="IPR056242">
    <property type="entry name" value="PIN_TASOR"/>
</dbReference>
<proteinExistence type="inferred from homology"/>
<keyword evidence="7" id="KW-1185">Reference proteome</keyword>
<feature type="compositionally biased region" description="Low complexity" evidence="2">
    <location>
        <begin position="1741"/>
        <end position="1755"/>
    </location>
</feature>
<feature type="region of interest" description="Disordered" evidence="2">
    <location>
        <begin position="1300"/>
        <end position="1755"/>
    </location>
</feature>
<dbReference type="PANTHER" id="PTHR16207:SF10">
    <property type="entry name" value="PROTEIN TASOR 2"/>
    <property type="match status" value="1"/>
</dbReference>
<feature type="compositionally biased region" description="Low complexity" evidence="2">
    <location>
        <begin position="1690"/>
        <end position="1711"/>
    </location>
</feature>
<feature type="compositionally biased region" description="Low complexity" evidence="2">
    <location>
        <begin position="2493"/>
        <end position="2508"/>
    </location>
</feature>
<feature type="compositionally biased region" description="Acidic residues" evidence="2">
    <location>
        <begin position="1551"/>
        <end position="1566"/>
    </location>
</feature>
<feature type="compositionally biased region" description="Basic residues" evidence="2">
    <location>
        <begin position="2295"/>
        <end position="2313"/>
    </location>
</feature>
<dbReference type="InterPro" id="IPR046432">
    <property type="entry name" value="TASOR"/>
</dbReference>
<feature type="compositionally biased region" description="Low complexity" evidence="2">
    <location>
        <begin position="2048"/>
        <end position="2057"/>
    </location>
</feature>
<dbReference type="GO" id="GO:0005654">
    <property type="term" value="C:nucleoplasm"/>
    <property type="evidence" value="ECO:0007669"/>
    <property type="project" value="TreeGrafter"/>
</dbReference>
<comment type="similarity">
    <text evidence="1">Belongs to the TASOR family.</text>
</comment>
<dbReference type="PANTHER" id="PTHR16207">
    <property type="entry name" value="SET DOMAIN-CONTAINING PROTEIN"/>
    <property type="match status" value="1"/>
</dbReference>
<feature type="compositionally biased region" description="Polar residues" evidence="2">
    <location>
        <begin position="866"/>
        <end position="880"/>
    </location>
</feature>
<accession>A0A8B9BQ12</accession>
<evidence type="ECO:0000259" key="5">
    <source>
        <dbReference type="Pfam" id="PF24630"/>
    </source>
</evidence>
<sequence>MCGGTGVGYWYVGMGEPGGLVYGKRGCWGHWWRGTRVLAAKRGLGSAGGDWTGKNWGNRGAALKTQRSRQRASCSSSQQAQSKFLGGHVADWGHLLETARHACSAGRRAPGLAAAGFGRLLSPDLPRTRRCTAVSAGGAECRAPRSEALRAGATGLPSARCSPVLLGQEERWREPGSVSLEKMLRTGFHPESQESSSLLQTAVSVLQSCCLDSASQDGFQYSQAILVENAVFLNELKAFVQAKEAAGYSQEELEETFAFLLFDNEEEAKEVCQTGLRVNSSSISMLGDPAKGVYISKYADCLLPRPWYHGKSGYIVICKLIKGKVKVVSENYTTSYTCPSPGYDCHVAVSKNIGPSKASPCQAFEQSQYYVYEVSDGSAAERPRQICPYIVITCQYREPKEMPVLARESLPEPNHKAFYCPWRGQLSIRGQLLCNIALRTPYSSTIPAQLPPNLDINHVMGLSDLKKKLPEAAFGKRNYIENEVCFQGVYFSLYEVEIANKDQHKMNQLLENLKKRDLAIIKYLQDQGVLILLTSSALARDDGSDPKEPVSLLALFLFTSSRAVCLRAEEHDPEDEREGSDVSLKIASVLPGLRYALQKATSSPRGDALSTDVRIKQHFQEYAKLEQNAQHASGPNDDVPRPSHLPPAEDERIKSSEKRSEQSFSQLQHYLSDPSSYTLEMSAALGCLAGAVQSLCCSSEAAREADCPLAPPPDPVPPDVPAEVKLKGENPKPTAAGPGWSGEGPPKDVSSASELWMQQNKRKSSQAAVTGAGKKWSPLKMQMHPVGDSSRDRKATKRKIAFSFPQKPGLTASSNEPMLKLANLEFPHRRKRGPRDLPCPAPGDVAGGAARGSWRGAEVLSAEFVHNTQAEPAQKETSAPDSPGLETKRPKTPKNSDVKKVPAAEAVAKPGKSKVTKSVASGPLKPAAKKPAESEGKEPFAAVPSDASLQSHAADSQMSEIYPGAVASQVFDPKGNDYESHALNLLADLALGSCIPPFIPRDGGTISLSCSPPRDPAKEQQGLRKQKSSRAASDHEYHRVDKLAKGAALPGKASPNQKLPPAGKTDLKDSLPGEKSPGISAKKNSPNPNPVKTRALPPREAQEAAEANKHSFISSEHSYASLLPEHLKKHPYPKSSPYSGPAPSRNGTRGARAGPLVGKVLPFRHQQGSARPQRPAEAAAARCGSCLLSPGLKEDFTRTHAVKSCGESVEVTCRREAGYLFSLDSKYTNNELEKTVIRALHGPWDPELPDDVEEMKLILHMWVALFYSKPSKVLSSRRKVVEHSNPKKFVSLNSTGDFLELSDDGEESFGPETCPADPRSEPDQTPSSSPDPSTRCRGPFRPGESPADSQTDAIDSTVSSSSGELPPGEEEPSSTSSESPSLAERAARSNPAEKVGQLDLPEEEHVCDVSTAAAAELPREGQRDASTAPGPSDELGDAPAPRAAPGGEKPRKQARNFSPAPQNTQRGRGERAESGWAAGSGGGPGPPEERGSAGGAGSGAEVEGSSWAGSGGAPRASRPTPSEASPKRAKPDGLGGEGRASRDPFGRPEREEEEVEEGEAEEEDSENGSVTAGPDDLASSGRGGADAERKPVNLACPRDFGVPAEAPVPAPAASAFPCEGRSMPALSDGTGAASRGLSGGTAPSVGALQEPRGALATPGAGTNSVALAREAGPADVGDSALVPPLPPAPSTHHPGVPTAGAGPAGEALGDGLEQEDEDRAPSAETWLLAGSQAAGTAGLESRGPAPTSSPGSSSACRAFFDGAAAVGAAPGVHVAAALVQAPSRSSPGGSSCLPRGRGGEICAALALGSSGESSPERNKGLVEGRRSSPPASRPDVLGESSRAGDGHGFAFDRTAWAGDPEAWENAAACLGARQPPGSNETNASVAAEEPETSPRDPLGSDSSSSMREVEPPGNQPAPPDQEPPRGADAPRRLLERSERGPRCPPGEPPEHGAATELSVAAGSPDGSVKPGFAGEVKKDPGLCRTEAAESSPLGVLVPGEPEPAPRPPPRGHEAGRRGAEPDSVLGAHPDTSRAPRGAPGPCFGGQRPPGACHACAGPGAGVAGSREEEPIPHEEEREGGSGVPLASPASFSAGFVPRGEPRSAGGQGEHEAEEPGVFPDPRRADVEVEEGAIPVPPFPSLLLPAHGDSAGSAGLGDAGDGDAGDVLGAGPRAERFPSTDGRAGSSSADLSYESYPSDSDWECPARTSPPLLPSRGCYSPGSGGAGGARTDCSSSGGAEGRSEAWGSPSSDEGCRWAEPGDPGGPEEAGSRQVPPYVNITDSRGVSKDYLNFTVTKKRRGGRGNARPSKRRRPSAGPSRWPGSLLGARRGSEEMTQRTLDMEHLRFHCKLNQILRRGQPPLATSGSIFPKDRSRRAVSETLPGQEAPIPLSPRSRSPLQVTILPSDPQPGGFGWHRRRGDPSCYPPRHERSGAASRNCARAAPFRLGELEYENQARGPQGDASAVLGEYAGFDGLTLSRVEAGGEDRGKGPARGEAAGGRPRPARPGRTAAFGDLVAELCGTLRGRLRSVAKGACRRPGMFYLVETGEEAFFARVKTLLKKDGHVEIEPLSFCSAKRPDSDRLLVVIRNEDISSHIHKVPCLLSLKHCPNVAFAGVDSPEDIAVHTYQELFHTGGFVVSDDEVLETVTLGQLKEVVKVLEKLNGSGRWKWLLHYKESKKLREDVRVDANAHKKNLILKSCQGADLIEVLHYHSCDSRSPPTSEYVKCLLNLQVQHVRARFAVYLTEKPGVSREVFESKGILVADVNTFLGTVQKVAAPFRRSYW</sequence>
<protein>
    <submittedName>
        <fullName evidence="6">Transcription activation suppressor family member 2</fullName>
    </submittedName>
</protein>
<feature type="compositionally biased region" description="Basic and acidic residues" evidence="2">
    <location>
        <begin position="647"/>
        <end position="661"/>
    </location>
</feature>
<feature type="region of interest" description="Disordered" evidence="2">
    <location>
        <begin position="705"/>
        <end position="796"/>
    </location>
</feature>
<dbReference type="Pfam" id="PF24630">
    <property type="entry name" value="PIN_TASOR"/>
    <property type="match status" value="1"/>
</dbReference>
<feature type="compositionally biased region" description="Low complexity" evidence="2">
    <location>
        <begin position="1373"/>
        <end position="1382"/>
    </location>
</feature>
<feature type="compositionally biased region" description="Low complexity" evidence="2">
    <location>
        <begin position="1437"/>
        <end position="1447"/>
    </location>
</feature>
<feature type="compositionally biased region" description="Basic and acidic residues" evidence="2">
    <location>
        <begin position="1539"/>
        <end position="1550"/>
    </location>
</feature>
<feature type="region of interest" description="Disordered" evidence="2">
    <location>
        <begin position="1806"/>
        <end position="1846"/>
    </location>
</feature>
<feature type="compositionally biased region" description="Acidic residues" evidence="2">
    <location>
        <begin position="1300"/>
        <end position="1309"/>
    </location>
</feature>
<dbReference type="Ensembl" id="ENSABRT00000011040.1">
    <property type="protein sequence ID" value="ENSABRP00000007673.1"/>
    <property type="gene ID" value="ENSABRG00000007030.1"/>
</dbReference>
<feature type="compositionally biased region" description="Pro residues" evidence="2">
    <location>
        <begin position="709"/>
        <end position="720"/>
    </location>
</feature>
<feature type="compositionally biased region" description="Basic and acidic residues" evidence="2">
    <location>
        <begin position="1032"/>
        <end position="1044"/>
    </location>
</feature>
<feature type="compositionally biased region" description="Polar residues" evidence="2">
    <location>
        <begin position="750"/>
        <end position="759"/>
    </location>
</feature>
<feature type="compositionally biased region" description="Low complexity" evidence="2">
    <location>
        <begin position="1499"/>
        <end position="1519"/>
    </location>
</feature>
<evidence type="ECO:0000313" key="7">
    <source>
        <dbReference type="Proteomes" id="UP000694426"/>
    </source>
</evidence>
<feature type="compositionally biased region" description="Basic and acidic residues" evidence="2">
    <location>
        <begin position="1100"/>
        <end position="1109"/>
    </location>
</feature>
<reference evidence="6" key="2">
    <citation type="submission" date="2025-09" db="UniProtKB">
        <authorList>
            <consortium name="Ensembl"/>
        </authorList>
    </citation>
    <scope>IDENTIFICATION</scope>
</reference>
<dbReference type="GO" id="GO:0045814">
    <property type="term" value="P:negative regulation of gene expression, epigenetic"/>
    <property type="evidence" value="ECO:0007669"/>
    <property type="project" value="InterPro"/>
</dbReference>
<evidence type="ECO:0000259" key="4">
    <source>
        <dbReference type="Pfam" id="PF23314"/>
    </source>
</evidence>
<feature type="compositionally biased region" description="Basic and acidic residues" evidence="2">
    <location>
        <begin position="2010"/>
        <end position="2020"/>
    </location>
</feature>
<feature type="compositionally biased region" description="Polar residues" evidence="2">
    <location>
        <begin position="1455"/>
        <end position="1465"/>
    </location>
</feature>
<feature type="region of interest" description="Disordered" evidence="2">
    <location>
        <begin position="827"/>
        <end position="956"/>
    </location>
</feature>
<feature type="region of interest" description="Disordered" evidence="2">
    <location>
        <begin position="627"/>
        <end position="667"/>
    </location>
</feature>
<dbReference type="InterPro" id="IPR022188">
    <property type="entry name" value="TASOR_DUF3715"/>
</dbReference>
<feature type="compositionally biased region" description="Polar residues" evidence="2">
    <location>
        <begin position="1347"/>
        <end position="1358"/>
    </location>
</feature>
<feature type="compositionally biased region" description="Low complexity" evidence="2">
    <location>
        <begin position="1603"/>
        <end position="1617"/>
    </location>
</feature>
<evidence type="ECO:0000313" key="6">
    <source>
        <dbReference type="Ensembl" id="ENSABRP00000007673.1"/>
    </source>
</evidence>
<feature type="region of interest" description="Disordered" evidence="2">
    <location>
        <begin position="1127"/>
        <end position="1151"/>
    </location>
</feature>
<feature type="compositionally biased region" description="Low complexity" evidence="2">
    <location>
        <begin position="1323"/>
        <end position="1333"/>
    </location>
</feature>
<feature type="domain" description="TASOR PIN" evidence="5">
    <location>
        <begin position="2635"/>
        <end position="2774"/>
    </location>
</feature>
<feature type="region of interest" description="Disordered" evidence="2">
    <location>
        <begin position="2481"/>
        <end position="2508"/>
    </location>
</feature>
<feature type="compositionally biased region" description="Polar residues" evidence="2">
    <location>
        <begin position="947"/>
        <end position="956"/>
    </location>
</feature>
<feature type="region of interest" description="Disordered" evidence="2">
    <location>
        <begin position="1871"/>
        <end position="2330"/>
    </location>
</feature>
<dbReference type="GeneTree" id="ENSGT00530000063735"/>
<feature type="compositionally biased region" description="Basic and acidic residues" evidence="2">
    <location>
        <begin position="1814"/>
        <end position="1826"/>
    </location>
</feature>
<reference evidence="6" key="1">
    <citation type="submission" date="2025-08" db="UniProtKB">
        <authorList>
            <consortium name="Ensembl"/>
        </authorList>
    </citation>
    <scope>IDENTIFICATION</scope>
</reference>
<feature type="compositionally biased region" description="Polar residues" evidence="2">
    <location>
        <begin position="2184"/>
        <end position="2197"/>
    </location>
</feature>
<feature type="domain" description="TASOR alpha/beta" evidence="4">
    <location>
        <begin position="2538"/>
        <end position="2631"/>
    </location>
</feature>
<dbReference type="Pfam" id="PF12509">
    <property type="entry name" value="DUF3715"/>
    <property type="match status" value="1"/>
</dbReference>
<dbReference type="InterPro" id="IPR056243">
    <property type="entry name" value="TASOR_ab_dom"/>
</dbReference>
<dbReference type="Pfam" id="PF23314">
    <property type="entry name" value="TASOR_alpha-beta"/>
    <property type="match status" value="1"/>
</dbReference>
<feature type="compositionally biased region" description="Basic and acidic residues" evidence="2">
    <location>
        <begin position="886"/>
        <end position="902"/>
    </location>
</feature>
<organism evidence="6 7">
    <name type="scientific">Anser brachyrhynchus</name>
    <name type="common">Pink-footed goose</name>
    <dbReference type="NCBI Taxonomy" id="132585"/>
    <lineage>
        <taxon>Eukaryota</taxon>
        <taxon>Metazoa</taxon>
        <taxon>Chordata</taxon>
        <taxon>Craniata</taxon>
        <taxon>Vertebrata</taxon>
        <taxon>Euteleostomi</taxon>
        <taxon>Archelosauria</taxon>
        <taxon>Archosauria</taxon>
        <taxon>Dinosauria</taxon>
        <taxon>Saurischia</taxon>
        <taxon>Theropoda</taxon>
        <taxon>Coelurosauria</taxon>
        <taxon>Aves</taxon>
        <taxon>Neognathae</taxon>
        <taxon>Galloanserae</taxon>
        <taxon>Anseriformes</taxon>
        <taxon>Anatidae</taxon>
        <taxon>Anserinae</taxon>
        <taxon>Anser</taxon>
    </lineage>
</organism>